<dbReference type="EMBL" id="CAJNOV010009803">
    <property type="protein sequence ID" value="CAF1379971.1"/>
    <property type="molecule type" value="Genomic_DNA"/>
</dbReference>
<evidence type="ECO:0000256" key="2">
    <source>
        <dbReference type="SAM" id="SignalP"/>
    </source>
</evidence>
<dbReference type="EMBL" id="CAJNOW010009286">
    <property type="protein sequence ID" value="CAF1560371.1"/>
    <property type="molecule type" value="Genomic_DNA"/>
</dbReference>
<evidence type="ECO:0000256" key="1">
    <source>
        <dbReference type="SAM" id="Phobius"/>
    </source>
</evidence>
<evidence type="ECO:0000313" key="3">
    <source>
        <dbReference type="EMBL" id="CAF1379971.1"/>
    </source>
</evidence>
<evidence type="ECO:0000313" key="5">
    <source>
        <dbReference type="EMBL" id="CAF3992063.1"/>
    </source>
</evidence>
<feature type="chain" id="PRO_5035609135" evidence="2">
    <location>
        <begin position="19"/>
        <end position="777"/>
    </location>
</feature>
<dbReference type="Proteomes" id="UP000663834">
    <property type="component" value="Unassembled WGS sequence"/>
</dbReference>
<keyword evidence="2" id="KW-0732">Signal</keyword>
<gene>
    <name evidence="6" type="ORF">BYL167_LOCUS16762</name>
    <name evidence="3" type="ORF">CJN711_LOCUS20893</name>
    <name evidence="5" type="ORF">GIL414_LOCUS11266</name>
    <name evidence="4" type="ORF">KQP761_LOCUS18324</name>
</gene>
<keyword evidence="1" id="KW-0472">Membrane</keyword>
<reference evidence="4" key="1">
    <citation type="submission" date="2021-02" db="EMBL/GenBank/DDBJ databases">
        <authorList>
            <person name="Nowell W R."/>
        </authorList>
    </citation>
    <scope>NUCLEOTIDE SEQUENCE</scope>
</reference>
<evidence type="ECO:0000313" key="4">
    <source>
        <dbReference type="EMBL" id="CAF1560371.1"/>
    </source>
</evidence>
<organism evidence="4 7">
    <name type="scientific">Rotaria magnacalcarata</name>
    <dbReference type="NCBI Taxonomy" id="392030"/>
    <lineage>
        <taxon>Eukaryota</taxon>
        <taxon>Metazoa</taxon>
        <taxon>Spiralia</taxon>
        <taxon>Gnathifera</taxon>
        <taxon>Rotifera</taxon>
        <taxon>Eurotatoria</taxon>
        <taxon>Bdelloidea</taxon>
        <taxon>Philodinida</taxon>
        <taxon>Philodinidae</taxon>
        <taxon>Rotaria</taxon>
    </lineage>
</organism>
<dbReference type="Proteomes" id="UP000681720">
    <property type="component" value="Unassembled WGS sequence"/>
</dbReference>
<evidence type="ECO:0000313" key="6">
    <source>
        <dbReference type="EMBL" id="CAF4057279.1"/>
    </source>
</evidence>
<accession>A0A815XNP3</accession>
<dbReference type="EMBL" id="CAJOBJ010004188">
    <property type="protein sequence ID" value="CAF3992063.1"/>
    <property type="molecule type" value="Genomic_DNA"/>
</dbReference>
<dbReference type="OrthoDB" id="10140352at2759"/>
<dbReference type="EMBL" id="CAJOBH010006469">
    <property type="protein sequence ID" value="CAF4057279.1"/>
    <property type="molecule type" value="Genomic_DNA"/>
</dbReference>
<evidence type="ECO:0000313" key="7">
    <source>
        <dbReference type="Proteomes" id="UP000663834"/>
    </source>
</evidence>
<dbReference type="Proteomes" id="UP000663855">
    <property type="component" value="Unassembled WGS sequence"/>
</dbReference>
<sequence length="777" mass="89249">MMNSKNSLAVLVVSFGIGLDLDVESHFLESVKNSSLLRHKQTNTVWEHLGTYAQTENTINFILEIPVFQFMCDVFPASMAFAMQACTQYRTRVLDNGSARRLNELFEAHVRGREKRQIADTLFVAASLYGGYKIIGDLFRGSKDEMVHRLDENENFQKHQEKLDDVLVTSILSLEDNNLVMLKSFKSLFDSVNATRSLVHSLLKMSLREQRTFTGWARFSLKSEMRRHYEQMVSAFSRVANHDLNLEMFSPEQRTFVHDFLWNRIRYSLPLNFSASLAQFVPNLIVQQIIYFVQVNENEIVYDSKEDEFKSVVKTELYDAVARNETTDLDSILPKVVGHARIENFVDIPTTFLNKTMDLYKITRLPLFVDERKAVYAANRPVYLLFGHDGRSEEWFDHAERKCTMDEISRYMFCSAPVPIFSTVQHPCLKSIILNNSTKDCLKEIVDLSSPYIVKFAANIHAISVRTLLQCFEKGDKGNSNIFSNITKVAILKTRCNSFVSCGTLDFSSVGGVCNTVERYIFTFNNTYENPFTLDKSVNPVDVDTDNLNKIMDISSLIESALSHEKYMEDAHIEFEYNIHRMIKKKAWSKIIIGFFILISNVTICTIVFASRTCLKIFICFINWQKKIACLFQLCSAKKKNQINDSPIDMYVPVSSPARKNSNYDNMYLNKKNTDTLQPRLKNFLFSDRMQHSMHLNHSLKEMLSCIPTSALNCIPATSRISSSVVSPNVFSSEIIRKKPNPLPRKLYDYVLESVDLSSRDSSITSGEFFEEDQQSE</sequence>
<name>A0A815XNP3_9BILA</name>
<comment type="caution">
    <text evidence="4">The sequence shown here is derived from an EMBL/GenBank/DDBJ whole genome shotgun (WGS) entry which is preliminary data.</text>
</comment>
<dbReference type="Proteomes" id="UP000681967">
    <property type="component" value="Unassembled WGS sequence"/>
</dbReference>
<dbReference type="AlphaFoldDB" id="A0A815XNP3"/>
<feature type="signal peptide" evidence="2">
    <location>
        <begin position="1"/>
        <end position="18"/>
    </location>
</feature>
<proteinExistence type="predicted"/>
<keyword evidence="1" id="KW-1133">Transmembrane helix</keyword>
<keyword evidence="1" id="KW-0812">Transmembrane</keyword>
<feature type="transmembrane region" description="Helical" evidence="1">
    <location>
        <begin position="587"/>
        <end position="609"/>
    </location>
</feature>
<protein>
    <submittedName>
        <fullName evidence="4">Uncharacterized protein</fullName>
    </submittedName>
</protein>